<sequence>MSGTRMQSWVRAMGMASALGPLVPGCAAFRARLTRSTPAPEFETFFPGDERPGTVAVFAAGAATYGFSGVGRLVALLVETLVDLGSREELEQLNPGTGLYLALPDPETRGFTTGKEPSDEDPPDAARRVALLAERVVRGAWDALRLPGWKGPLRSFHGGNAAFAQALAAAEEDLRTRQTQAGLVCAVDSLVSTRTLELLNAEGQLKTAARPVGLMAGEAGVALLLVRPPPASTETPEPRVLVRDVVLGMEPNLPGTGRPSDGRAITQFALAALGRLLPGEPLPVLVLDHDGRPYRGHEWGMLLLHLSTLDPRFRDCRTWLPADGFGATGAASGGVGTAVALQALQRGYSRTPSLLVLSSSDTGERAAIHLAVAPSRAG</sequence>
<evidence type="ECO:0008006" key="4">
    <source>
        <dbReference type="Google" id="ProtNLM"/>
    </source>
</evidence>
<protein>
    <recommendedName>
        <fullName evidence="4">Beta-ketoacyl synthase N-terminal domain-containing protein</fullName>
    </recommendedName>
</protein>
<proteinExistence type="predicted"/>
<feature type="region of interest" description="Disordered" evidence="1">
    <location>
        <begin position="104"/>
        <end position="123"/>
    </location>
</feature>
<name>A0ABT4AKY1_9BACT</name>
<evidence type="ECO:0000313" key="2">
    <source>
        <dbReference type="EMBL" id="MCY1082300.1"/>
    </source>
</evidence>
<dbReference type="EMBL" id="JAPNKA010000001">
    <property type="protein sequence ID" value="MCY1082300.1"/>
    <property type="molecule type" value="Genomic_DNA"/>
</dbReference>
<evidence type="ECO:0000256" key="1">
    <source>
        <dbReference type="SAM" id="MobiDB-lite"/>
    </source>
</evidence>
<dbReference type="Gene3D" id="3.40.47.10">
    <property type="match status" value="1"/>
</dbReference>
<comment type="caution">
    <text evidence="2">The sequence shown here is derived from an EMBL/GenBank/DDBJ whole genome shotgun (WGS) entry which is preliminary data.</text>
</comment>
<accession>A0ABT4AKY1</accession>
<organism evidence="2 3">
    <name type="scientific">Archangium lansingense</name>
    <dbReference type="NCBI Taxonomy" id="2995310"/>
    <lineage>
        <taxon>Bacteria</taxon>
        <taxon>Pseudomonadati</taxon>
        <taxon>Myxococcota</taxon>
        <taxon>Myxococcia</taxon>
        <taxon>Myxococcales</taxon>
        <taxon>Cystobacterineae</taxon>
        <taxon>Archangiaceae</taxon>
        <taxon>Archangium</taxon>
    </lineage>
</organism>
<keyword evidence="3" id="KW-1185">Reference proteome</keyword>
<dbReference type="SUPFAM" id="SSF53901">
    <property type="entry name" value="Thiolase-like"/>
    <property type="match status" value="1"/>
</dbReference>
<dbReference type="Proteomes" id="UP001207654">
    <property type="component" value="Unassembled WGS sequence"/>
</dbReference>
<evidence type="ECO:0000313" key="3">
    <source>
        <dbReference type="Proteomes" id="UP001207654"/>
    </source>
</evidence>
<dbReference type="InterPro" id="IPR016039">
    <property type="entry name" value="Thiolase-like"/>
</dbReference>
<dbReference type="RefSeq" id="WP_267540873.1">
    <property type="nucleotide sequence ID" value="NZ_JAPNKA010000001.1"/>
</dbReference>
<reference evidence="2 3" key="1">
    <citation type="submission" date="2022-11" db="EMBL/GenBank/DDBJ databases">
        <title>Minimal conservation of predation-associated metabolite biosynthetic gene clusters underscores biosynthetic potential of Myxococcota including descriptions for ten novel species: Archangium lansinium sp. nov., Myxococcus landrumus sp. nov., Nannocystis bai.</title>
        <authorList>
            <person name="Ahearne A."/>
            <person name="Stevens C."/>
            <person name="Phillips K."/>
        </authorList>
    </citation>
    <scope>NUCLEOTIDE SEQUENCE [LARGE SCALE GENOMIC DNA]</scope>
    <source>
        <strain evidence="2 3">MIWBW</strain>
    </source>
</reference>
<gene>
    <name evidence="2" type="ORF">OV287_48440</name>
</gene>